<evidence type="ECO:0000259" key="9">
    <source>
        <dbReference type="PROSITE" id="PS50857"/>
    </source>
</evidence>
<dbReference type="PROSITE" id="PS50857">
    <property type="entry name" value="COX2_CUA"/>
    <property type="match status" value="1"/>
</dbReference>
<comment type="subcellular location">
    <subcellularLocation>
        <location evidence="1">Membrane</location>
        <topology evidence="1">Multi-pass membrane protein</topology>
    </subcellularLocation>
</comment>
<comment type="similarity">
    <text evidence="2">Belongs to the cytochrome c oxidase subunit 2 family.</text>
</comment>
<feature type="non-terminal residue" evidence="10">
    <location>
        <position position="194"/>
    </location>
</feature>
<reference evidence="10 11" key="1">
    <citation type="journal article" date="2019" name="Nat. Microbiol.">
        <title>Mediterranean grassland soil C-N compound turnover is dependent on rainfall and depth, and is mediated by genomically divergent microorganisms.</title>
        <authorList>
            <person name="Diamond S."/>
            <person name="Andeer P.F."/>
            <person name="Li Z."/>
            <person name="Crits-Christoph A."/>
            <person name="Burstein D."/>
            <person name="Anantharaman K."/>
            <person name="Lane K.R."/>
            <person name="Thomas B.C."/>
            <person name="Pan C."/>
            <person name="Northen T.R."/>
            <person name="Banfield J.F."/>
        </authorList>
    </citation>
    <scope>NUCLEOTIDE SEQUENCE [LARGE SCALE GENOMIC DNA]</scope>
    <source>
        <strain evidence="10">NP_3</strain>
    </source>
</reference>
<dbReference type="GO" id="GO:0005507">
    <property type="term" value="F:copper ion binding"/>
    <property type="evidence" value="ECO:0007669"/>
    <property type="project" value="InterPro"/>
</dbReference>
<dbReference type="SUPFAM" id="SSF81464">
    <property type="entry name" value="Cytochrome c oxidase subunit II-like, transmembrane region"/>
    <property type="match status" value="1"/>
</dbReference>
<feature type="domain" description="Cytochrome oxidase subunit II copper A binding" evidence="9">
    <location>
        <begin position="112"/>
        <end position="194"/>
    </location>
</feature>
<keyword evidence="3" id="KW-0813">Transport</keyword>
<dbReference type="GO" id="GO:0016020">
    <property type="term" value="C:membrane"/>
    <property type="evidence" value="ECO:0007669"/>
    <property type="project" value="UniProtKB-SubCell"/>
</dbReference>
<evidence type="ECO:0000313" key="11">
    <source>
        <dbReference type="Proteomes" id="UP000318509"/>
    </source>
</evidence>
<accession>A0A537KAG1</accession>
<sequence length="194" mass="21766">MVMAVALVLLVVGTILFHFLSPWWFTPIASNWKMMDDTVNITFVVTGIVFVAVNLFMACAVFLYRHRQGRRAEYAPENKKLEWWLTILTSIGVAAMLTPGLFVWAKFVTVPKGATAVEVVGQQWTWSYRFPGRDGVLGSTDARLITPDNPFGIDPNDPRGADDILISGPELHLPINKPVKMLLRSKDVNHQWAV</sequence>
<dbReference type="InterPro" id="IPR045187">
    <property type="entry name" value="CcO_II"/>
</dbReference>
<dbReference type="Gene3D" id="2.60.40.420">
    <property type="entry name" value="Cupredoxins - blue copper proteins"/>
    <property type="match status" value="1"/>
</dbReference>
<dbReference type="GO" id="GO:0004129">
    <property type="term" value="F:cytochrome-c oxidase activity"/>
    <property type="evidence" value="ECO:0007669"/>
    <property type="project" value="InterPro"/>
</dbReference>
<dbReference type="InterPro" id="IPR036257">
    <property type="entry name" value="Cyt_c_oxidase_su2_TM_sf"/>
</dbReference>
<dbReference type="PANTHER" id="PTHR22888">
    <property type="entry name" value="CYTOCHROME C OXIDASE, SUBUNIT II"/>
    <property type="match status" value="1"/>
</dbReference>
<dbReference type="AlphaFoldDB" id="A0A537KAG1"/>
<dbReference type="GO" id="GO:0042773">
    <property type="term" value="P:ATP synthesis coupled electron transport"/>
    <property type="evidence" value="ECO:0007669"/>
    <property type="project" value="TreeGrafter"/>
</dbReference>
<evidence type="ECO:0000256" key="1">
    <source>
        <dbReference type="ARBA" id="ARBA00004141"/>
    </source>
</evidence>
<evidence type="ECO:0000256" key="8">
    <source>
        <dbReference type="SAM" id="Phobius"/>
    </source>
</evidence>
<dbReference type="Gene3D" id="1.10.287.90">
    <property type="match status" value="1"/>
</dbReference>
<organism evidence="10 11">
    <name type="scientific">Candidatus Segetimicrobium genomatis</name>
    <dbReference type="NCBI Taxonomy" id="2569760"/>
    <lineage>
        <taxon>Bacteria</taxon>
        <taxon>Bacillati</taxon>
        <taxon>Candidatus Sysuimicrobiota</taxon>
        <taxon>Candidatus Sysuimicrobiia</taxon>
        <taxon>Candidatus Sysuimicrobiales</taxon>
        <taxon>Candidatus Segetimicrobiaceae</taxon>
        <taxon>Candidatus Segetimicrobium</taxon>
    </lineage>
</organism>
<evidence type="ECO:0000256" key="2">
    <source>
        <dbReference type="ARBA" id="ARBA00007866"/>
    </source>
</evidence>
<dbReference type="PANTHER" id="PTHR22888:SF9">
    <property type="entry name" value="CYTOCHROME C OXIDASE SUBUNIT 2"/>
    <property type="match status" value="1"/>
</dbReference>
<keyword evidence="5" id="KW-0249">Electron transport</keyword>
<evidence type="ECO:0000256" key="4">
    <source>
        <dbReference type="ARBA" id="ARBA00022692"/>
    </source>
</evidence>
<proteinExistence type="inferred from homology"/>
<feature type="transmembrane region" description="Helical" evidence="8">
    <location>
        <begin position="41"/>
        <end position="63"/>
    </location>
</feature>
<dbReference type="Pfam" id="PF00116">
    <property type="entry name" value="COX2"/>
    <property type="match status" value="1"/>
</dbReference>
<protein>
    <submittedName>
        <fullName evidence="10">Cytochrome c oxidase subunit II</fullName>
    </submittedName>
</protein>
<evidence type="ECO:0000313" key="10">
    <source>
        <dbReference type="EMBL" id="TMI92747.1"/>
    </source>
</evidence>
<dbReference type="InterPro" id="IPR008972">
    <property type="entry name" value="Cupredoxin"/>
</dbReference>
<dbReference type="InterPro" id="IPR002429">
    <property type="entry name" value="CcO_II-like_C"/>
</dbReference>
<dbReference type="EMBL" id="VBAK01000051">
    <property type="protein sequence ID" value="TMI92747.1"/>
    <property type="molecule type" value="Genomic_DNA"/>
</dbReference>
<keyword evidence="4 8" id="KW-0812">Transmembrane</keyword>
<name>A0A537KAG1_9BACT</name>
<comment type="caution">
    <text evidence="10">The sequence shown here is derived from an EMBL/GenBank/DDBJ whole genome shotgun (WGS) entry which is preliminary data.</text>
</comment>
<keyword evidence="6 8" id="KW-1133">Transmembrane helix</keyword>
<evidence type="ECO:0000256" key="3">
    <source>
        <dbReference type="ARBA" id="ARBA00022448"/>
    </source>
</evidence>
<dbReference type="SUPFAM" id="SSF49503">
    <property type="entry name" value="Cupredoxins"/>
    <property type="match status" value="1"/>
</dbReference>
<evidence type="ECO:0000256" key="7">
    <source>
        <dbReference type="ARBA" id="ARBA00023136"/>
    </source>
</evidence>
<feature type="transmembrane region" description="Helical" evidence="8">
    <location>
        <begin position="83"/>
        <end position="105"/>
    </location>
</feature>
<keyword evidence="7 8" id="KW-0472">Membrane</keyword>
<gene>
    <name evidence="10" type="ORF">E6H00_02215</name>
</gene>
<evidence type="ECO:0000256" key="5">
    <source>
        <dbReference type="ARBA" id="ARBA00022982"/>
    </source>
</evidence>
<evidence type="ECO:0000256" key="6">
    <source>
        <dbReference type="ARBA" id="ARBA00022989"/>
    </source>
</evidence>
<dbReference type="Proteomes" id="UP000318509">
    <property type="component" value="Unassembled WGS sequence"/>
</dbReference>